<comment type="caution">
    <text evidence="3">The sequence shown here is derived from an EMBL/GenBank/DDBJ whole genome shotgun (WGS) entry which is preliminary data.</text>
</comment>
<dbReference type="PANTHER" id="PTHR12100:SF1">
    <property type="entry name" value="RECYCLIN-1"/>
    <property type="match status" value="1"/>
</dbReference>
<feature type="region of interest" description="Disordered" evidence="1">
    <location>
        <begin position="578"/>
        <end position="610"/>
    </location>
</feature>
<dbReference type="InterPro" id="IPR036047">
    <property type="entry name" value="F-box-like_dom_sf"/>
</dbReference>
<dbReference type="PANTHER" id="PTHR12100">
    <property type="entry name" value="SEC10"/>
    <property type="match status" value="1"/>
</dbReference>
<evidence type="ECO:0000313" key="3">
    <source>
        <dbReference type="EMBL" id="KAJ3220816.1"/>
    </source>
</evidence>
<gene>
    <name evidence="3" type="primary">RCY1</name>
    <name evidence="3" type="ORF">HK099_003993</name>
</gene>
<accession>A0AAD5U2W5</accession>
<feature type="region of interest" description="Disordered" evidence="1">
    <location>
        <begin position="146"/>
        <end position="166"/>
    </location>
</feature>
<dbReference type="GO" id="GO:0006893">
    <property type="term" value="P:Golgi to plasma membrane transport"/>
    <property type="evidence" value="ECO:0007669"/>
    <property type="project" value="TreeGrafter"/>
</dbReference>
<sequence>MVPKKQSKNILSLPPDLIVKIFSLLPARDLASLASVSRRFKILSYNDNVYEEKLKCMGITGTVDEAMSMSDSASFNKSFSDALFEARNKMEKGGSDSLNNSMNKAKVVDQVETLASRLKQLPGGHFLPANTTYLETGTLWGGIKEDENEESEGDSSSEAEVSIKETKGLSPVEISVTTEAPVQQITSALPDIKNSPINPSLPDIKNSSIIIGSGGLKALQKKTSGLQVGAMKKSPSVTGNSGMKKSSSKYGTINKCGRETFKQVFVELKPYFIDFRKRQRDSKLFRDFSDLVEIATILRRLRLFGKAKVIDDVEDINFSLETTIEWFESMILSQFEAAYDKEKIGEMRKNAFILYHLNKGAACVQIFISKNPLFFDETYNPTLVGSKLPTATTGPQGYALADDFAKFIEHLLSNCRKQISIISQVFPAEMDALTLFVNKVFDDSIAEYLNAVLITAREREGVNMYLHTLASSIHSCLQFIDFLGKNKEVPVNTEVIKDNMSAIFKKYTERYIATEIEYLESRYKTEMDKWNKSKENMMLKCNGGVKAAGEKKKMNTMMSVLWAPVAITQAVTTSVTNTVTGGKSTSPLKQSLLTDANEPTSPTSGMSPTSFINKVNIPESSYYLEDDSLNSQISLEFCINVLHMDKECLGRVLVVTACTDISKIKPNVEKVFCSLLKVIGQKHIKVAFNNAQEKLSAACEKSDTENLDSLQFFELIHIADLVTQMVDVYYNADVKPWIDENDAFSDIVIEKKAFTRLLDDNIALGMDKSVQVLVAQVENIMTAEQGKNDFCPPENSPKIFDIKPTKACVKVIETIDSHAKLLAGVADKNTLEVFYGEIATSDLNKYFEWANSLRVSAVARLFGVLKEIGNLFLADGGSELKELIHDTQMYQGALRLEEVLELLQSRTDYKKIQKFVENSDCIIQ</sequence>
<feature type="domain" description="F-box" evidence="2">
    <location>
        <begin position="7"/>
        <end position="53"/>
    </location>
</feature>
<evidence type="ECO:0000259" key="2">
    <source>
        <dbReference type="PROSITE" id="PS50181"/>
    </source>
</evidence>
<keyword evidence="4" id="KW-1185">Reference proteome</keyword>
<dbReference type="GO" id="GO:0006887">
    <property type="term" value="P:exocytosis"/>
    <property type="evidence" value="ECO:0007669"/>
    <property type="project" value="TreeGrafter"/>
</dbReference>
<dbReference type="InterPro" id="IPR048627">
    <property type="entry name" value="Sec10_HB"/>
</dbReference>
<dbReference type="Pfam" id="PF12937">
    <property type="entry name" value="F-box-like"/>
    <property type="match status" value="1"/>
</dbReference>
<dbReference type="InterPro" id="IPR001810">
    <property type="entry name" value="F-box_dom"/>
</dbReference>
<dbReference type="Proteomes" id="UP001211065">
    <property type="component" value="Unassembled WGS sequence"/>
</dbReference>
<proteinExistence type="predicted"/>
<feature type="compositionally biased region" description="Acidic residues" evidence="1">
    <location>
        <begin position="146"/>
        <end position="157"/>
    </location>
</feature>
<feature type="compositionally biased region" description="Polar residues" evidence="1">
    <location>
        <begin position="587"/>
        <end position="598"/>
    </location>
</feature>
<evidence type="ECO:0000256" key="1">
    <source>
        <dbReference type="SAM" id="MobiDB-lite"/>
    </source>
</evidence>
<evidence type="ECO:0000313" key="4">
    <source>
        <dbReference type="Proteomes" id="UP001211065"/>
    </source>
</evidence>
<name>A0AAD5U2W5_9FUNG</name>
<dbReference type="AlphaFoldDB" id="A0AAD5U2W5"/>
<dbReference type="PROSITE" id="PS50181">
    <property type="entry name" value="FBOX"/>
    <property type="match status" value="1"/>
</dbReference>
<dbReference type="Gene3D" id="1.20.1280.50">
    <property type="match status" value="1"/>
</dbReference>
<dbReference type="InterPro" id="IPR009976">
    <property type="entry name" value="Sec10-like"/>
</dbReference>
<dbReference type="SMART" id="SM00256">
    <property type="entry name" value="FBOX"/>
    <property type="match status" value="1"/>
</dbReference>
<reference evidence="3" key="1">
    <citation type="submission" date="2020-05" db="EMBL/GenBank/DDBJ databases">
        <title>Phylogenomic resolution of chytrid fungi.</title>
        <authorList>
            <person name="Stajich J.E."/>
            <person name="Amses K."/>
            <person name="Simmons R."/>
            <person name="Seto K."/>
            <person name="Myers J."/>
            <person name="Bonds A."/>
            <person name="Quandt C.A."/>
            <person name="Barry K."/>
            <person name="Liu P."/>
            <person name="Grigoriev I."/>
            <person name="Longcore J.E."/>
            <person name="James T.Y."/>
        </authorList>
    </citation>
    <scope>NUCLEOTIDE SEQUENCE</scope>
    <source>
        <strain evidence="3">JEL0476</strain>
    </source>
</reference>
<organism evidence="3 4">
    <name type="scientific">Clydaea vesicula</name>
    <dbReference type="NCBI Taxonomy" id="447962"/>
    <lineage>
        <taxon>Eukaryota</taxon>
        <taxon>Fungi</taxon>
        <taxon>Fungi incertae sedis</taxon>
        <taxon>Chytridiomycota</taxon>
        <taxon>Chytridiomycota incertae sedis</taxon>
        <taxon>Chytridiomycetes</taxon>
        <taxon>Lobulomycetales</taxon>
        <taxon>Lobulomycetaceae</taxon>
        <taxon>Clydaea</taxon>
    </lineage>
</organism>
<dbReference type="EMBL" id="JADGJW010000271">
    <property type="protein sequence ID" value="KAJ3220816.1"/>
    <property type="molecule type" value="Genomic_DNA"/>
</dbReference>
<dbReference type="GO" id="GO:0000145">
    <property type="term" value="C:exocyst"/>
    <property type="evidence" value="ECO:0007669"/>
    <property type="project" value="TreeGrafter"/>
</dbReference>
<dbReference type="SUPFAM" id="SSF81383">
    <property type="entry name" value="F-box domain"/>
    <property type="match status" value="1"/>
</dbReference>
<feature type="compositionally biased region" description="Low complexity" evidence="1">
    <location>
        <begin position="599"/>
        <end position="610"/>
    </location>
</feature>
<protein>
    <submittedName>
        <fullName evidence="3">F-box protein: endocytic membrane traffic, recycling ReCYcling 1</fullName>
    </submittedName>
</protein>
<dbReference type="Pfam" id="PF07393">
    <property type="entry name" value="Sec10_HB"/>
    <property type="match status" value="1"/>
</dbReference>